<name>A0A2T2ZVB4_9PEZI</name>
<dbReference type="InParanoid" id="A0A2T2ZVB4"/>
<sequence>MNGELQNANPTIINASELPTRRRTKRKIAESHTGGDEVSLFKPDREWRSFEQEDGFFLSDGLDDGQDRTLHGVDQQAEEEDPIDKQEIFDLISTISDPEHPLTLGQLAVVNLEDIYLDPEPTPGKGPDLDVVTTVTVELTPTVNHCSLATIIGLAVRVRLDACLPPNYRIDIRMKEGSHAQDSQIDKQLADKERIAAALENDTLKRTLDTMMETCIKIYDSDDDTE</sequence>
<dbReference type="InterPro" id="IPR034904">
    <property type="entry name" value="FSCA_dom_sf"/>
</dbReference>
<keyword evidence="2" id="KW-0159">Chromosome partition</keyword>
<organism evidence="4 5">
    <name type="scientific">Coniella lustricola</name>
    <dbReference type="NCBI Taxonomy" id="2025994"/>
    <lineage>
        <taxon>Eukaryota</taxon>
        <taxon>Fungi</taxon>
        <taxon>Dikarya</taxon>
        <taxon>Ascomycota</taxon>
        <taxon>Pezizomycotina</taxon>
        <taxon>Sordariomycetes</taxon>
        <taxon>Sordariomycetidae</taxon>
        <taxon>Diaporthales</taxon>
        <taxon>Schizoparmaceae</taxon>
        <taxon>Coniella</taxon>
    </lineage>
</organism>
<protein>
    <submittedName>
        <fullName evidence="4">Uncharacterized protein</fullName>
    </submittedName>
</protein>
<evidence type="ECO:0000256" key="2">
    <source>
        <dbReference type="ARBA" id="ARBA00022829"/>
    </source>
</evidence>
<dbReference type="AlphaFoldDB" id="A0A2T2ZVB4"/>
<evidence type="ECO:0000313" key="4">
    <source>
        <dbReference type="EMBL" id="PSR77719.1"/>
    </source>
</evidence>
<dbReference type="FunFam" id="3.30.300.130:FF:000004">
    <property type="entry name" value="cytosolic iron-sulfur assembly component 2A"/>
    <property type="match status" value="1"/>
</dbReference>
<comment type="similarity">
    <text evidence="1">Belongs to the MIP18 family.</text>
</comment>
<reference evidence="4 5" key="1">
    <citation type="journal article" date="2018" name="Mycol. Prog.">
        <title>Coniella lustricola, a new species from submerged detritus.</title>
        <authorList>
            <person name="Raudabaugh D.B."/>
            <person name="Iturriaga T."/>
            <person name="Carver A."/>
            <person name="Mondo S."/>
            <person name="Pangilinan J."/>
            <person name="Lipzen A."/>
            <person name="He G."/>
            <person name="Amirebrahimi M."/>
            <person name="Grigoriev I.V."/>
            <person name="Miller A.N."/>
        </authorList>
    </citation>
    <scope>NUCLEOTIDE SEQUENCE [LARGE SCALE GENOMIC DNA]</scope>
    <source>
        <strain evidence="4 5">B22-T-1</strain>
    </source>
</reference>
<dbReference type="PANTHER" id="PTHR12377">
    <property type="entry name" value="CYTOSOLIC IRON-SULFUR ASSEMBLY COMPONENT 2B-RELATED"/>
    <property type="match status" value="1"/>
</dbReference>
<dbReference type="Proteomes" id="UP000241462">
    <property type="component" value="Unassembled WGS sequence"/>
</dbReference>
<dbReference type="FunCoup" id="A0A2T2ZVB4">
    <property type="interactions" value="394"/>
</dbReference>
<dbReference type="GO" id="GO:0007059">
    <property type="term" value="P:chromosome segregation"/>
    <property type="evidence" value="ECO:0007669"/>
    <property type="project" value="UniProtKB-KW"/>
</dbReference>
<feature type="region of interest" description="Disordered" evidence="3">
    <location>
        <begin position="1"/>
        <end position="39"/>
    </location>
</feature>
<dbReference type="PANTHER" id="PTHR12377:SF0">
    <property type="entry name" value="CYTOSOLIC IRON-SULFUR ASSEMBLY COMPONENT 2B"/>
    <property type="match status" value="1"/>
</dbReference>
<evidence type="ECO:0000313" key="5">
    <source>
        <dbReference type="Proteomes" id="UP000241462"/>
    </source>
</evidence>
<accession>A0A2T2ZVB4</accession>
<evidence type="ECO:0000256" key="3">
    <source>
        <dbReference type="SAM" id="MobiDB-lite"/>
    </source>
</evidence>
<dbReference type="STRING" id="2025994.A0A2T2ZVB4"/>
<keyword evidence="5" id="KW-1185">Reference proteome</keyword>
<dbReference type="InterPro" id="IPR039796">
    <property type="entry name" value="MIP18"/>
</dbReference>
<dbReference type="GO" id="GO:0051604">
    <property type="term" value="P:protein maturation"/>
    <property type="evidence" value="ECO:0007669"/>
    <property type="project" value="InterPro"/>
</dbReference>
<dbReference type="Gene3D" id="3.30.300.130">
    <property type="entry name" value="Fe-S cluster assembly (FSCA)"/>
    <property type="match status" value="1"/>
</dbReference>
<proteinExistence type="inferred from homology"/>
<dbReference type="SUPFAM" id="SSF117916">
    <property type="entry name" value="Fe-S cluster assembly (FSCA) domain-like"/>
    <property type="match status" value="1"/>
</dbReference>
<dbReference type="EMBL" id="KZ678642">
    <property type="protein sequence ID" value="PSR77719.1"/>
    <property type="molecule type" value="Genomic_DNA"/>
</dbReference>
<feature type="compositionally biased region" description="Polar residues" evidence="3">
    <location>
        <begin position="1"/>
        <end position="14"/>
    </location>
</feature>
<evidence type="ECO:0000256" key="1">
    <source>
        <dbReference type="ARBA" id="ARBA00010381"/>
    </source>
</evidence>
<dbReference type="OrthoDB" id="2746at2759"/>
<dbReference type="Gene3D" id="6.10.250.1280">
    <property type="match status" value="1"/>
</dbReference>
<gene>
    <name evidence="4" type="ORF">BD289DRAFT_377548</name>
</gene>